<dbReference type="PANTHER" id="PTHR43031:SF1">
    <property type="entry name" value="PYRIDINE NUCLEOTIDE-DISULPHIDE OXIDOREDUCTASE"/>
    <property type="match status" value="1"/>
</dbReference>
<keyword evidence="3" id="KW-1185">Reference proteome</keyword>
<evidence type="ECO:0000313" key="2">
    <source>
        <dbReference type="EMBL" id="KTD73680.1"/>
    </source>
</evidence>
<reference evidence="2 3" key="1">
    <citation type="submission" date="2015-11" db="EMBL/GenBank/DDBJ databases">
        <title>Genomic analysis of 38 Legionella species identifies large and diverse effector repertoires.</title>
        <authorList>
            <person name="Burstein D."/>
            <person name="Amaro F."/>
            <person name="Zusman T."/>
            <person name="Lifshitz Z."/>
            <person name="Cohen O."/>
            <person name="Gilbert J.A."/>
            <person name="Pupko T."/>
            <person name="Shuman H.A."/>
            <person name="Segal G."/>
        </authorList>
    </citation>
    <scope>NUCLEOTIDE SEQUENCE [LARGE SCALE GENOMIC DNA]</scope>
    <source>
        <strain evidence="2 3">ATCC 49180</strain>
    </source>
</reference>
<dbReference type="Pfam" id="PF00581">
    <property type="entry name" value="Rhodanese"/>
    <property type="match status" value="1"/>
</dbReference>
<evidence type="ECO:0000313" key="3">
    <source>
        <dbReference type="Proteomes" id="UP000054693"/>
    </source>
</evidence>
<protein>
    <submittedName>
        <fullName evidence="2">Rhodanese domain protein</fullName>
        <ecNumber evidence="2">2.8.1.1</ecNumber>
    </submittedName>
</protein>
<dbReference type="PATRIC" id="fig|40335.7.peg.1620"/>
<dbReference type="OrthoDB" id="9791096at2"/>
<accession>A0A0W0ZXX3</accession>
<dbReference type="InterPro" id="IPR036873">
    <property type="entry name" value="Rhodanese-like_dom_sf"/>
</dbReference>
<comment type="caution">
    <text evidence="2">The sequence shown here is derived from an EMBL/GenBank/DDBJ whole genome shotgun (WGS) entry which is preliminary data.</text>
</comment>
<dbReference type="PROSITE" id="PS50206">
    <property type="entry name" value="RHODANESE_3"/>
    <property type="match status" value="1"/>
</dbReference>
<feature type="domain" description="Rhodanese" evidence="1">
    <location>
        <begin position="20"/>
        <end position="110"/>
    </location>
</feature>
<dbReference type="SUPFAM" id="SSF52821">
    <property type="entry name" value="Rhodanese/Cell cycle control phosphatase"/>
    <property type="match status" value="1"/>
</dbReference>
<dbReference type="CDD" id="cd00158">
    <property type="entry name" value="RHOD"/>
    <property type="match status" value="1"/>
</dbReference>
<organism evidence="2 3">
    <name type="scientific">Legionella tucsonensis</name>
    <dbReference type="NCBI Taxonomy" id="40335"/>
    <lineage>
        <taxon>Bacteria</taxon>
        <taxon>Pseudomonadati</taxon>
        <taxon>Pseudomonadota</taxon>
        <taxon>Gammaproteobacteria</taxon>
        <taxon>Legionellales</taxon>
        <taxon>Legionellaceae</taxon>
        <taxon>Legionella</taxon>
    </lineage>
</organism>
<name>A0A0W0ZXX3_9GAMM</name>
<dbReference type="EC" id="2.8.1.1" evidence="2"/>
<dbReference type="EMBL" id="LNZA01000001">
    <property type="protein sequence ID" value="KTD73680.1"/>
    <property type="molecule type" value="Genomic_DNA"/>
</dbReference>
<dbReference type="GO" id="GO:0004792">
    <property type="term" value="F:thiosulfate-cyanide sulfurtransferase activity"/>
    <property type="evidence" value="ECO:0007669"/>
    <property type="project" value="UniProtKB-EC"/>
</dbReference>
<dbReference type="STRING" id="40335.Ltuc_1527"/>
<dbReference type="AlphaFoldDB" id="A0A0W0ZXX3"/>
<gene>
    <name evidence="2" type="ORF">Ltuc_1527</name>
</gene>
<evidence type="ECO:0000259" key="1">
    <source>
        <dbReference type="PROSITE" id="PS50206"/>
    </source>
</evidence>
<dbReference type="InterPro" id="IPR050229">
    <property type="entry name" value="GlpE_sulfurtransferase"/>
</dbReference>
<dbReference type="SMART" id="SM00450">
    <property type="entry name" value="RHOD"/>
    <property type="match status" value="1"/>
</dbReference>
<proteinExistence type="predicted"/>
<dbReference type="Gene3D" id="3.40.250.10">
    <property type="entry name" value="Rhodanese-like domain"/>
    <property type="match status" value="1"/>
</dbReference>
<dbReference type="RefSeq" id="WP_058520691.1">
    <property type="nucleotide sequence ID" value="NZ_CAAAIP010000008.1"/>
</dbReference>
<dbReference type="PANTHER" id="PTHR43031">
    <property type="entry name" value="FAD-DEPENDENT OXIDOREDUCTASE"/>
    <property type="match status" value="1"/>
</dbReference>
<dbReference type="Proteomes" id="UP000054693">
    <property type="component" value="Unassembled WGS sequence"/>
</dbReference>
<dbReference type="InterPro" id="IPR001763">
    <property type="entry name" value="Rhodanese-like_dom"/>
</dbReference>
<keyword evidence="2" id="KW-0808">Transferase</keyword>
<sequence length="119" mass="13396">MNKPNIKTIDVHQLKEKMTNNSTLCLIDVRELDEWQEFHIPGAIHIPKDLIASSIAATIPNKDQPVYLHCKGGIRSLFAAQSLMDLGYQEVYSVDGGIIDWAMSGYPIEQQKKTSELQL</sequence>